<feature type="compositionally biased region" description="Acidic residues" evidence="5">
    <location>
        <begin position="393"/>
        <end position="432"/>
    </location>
</feature>
<evidence type="ECO:0000313" key="8">
    <source>
        <dbReference type="Proteomes" id="UP001628179"/>
    </source>
</evidence>
<evidence type="ECO:0000259" key="6">
    <source>
        <dbReference type="Pfam" id="PF12253"/>
    </source>
</evidence>
<keyword evidence="4" id="KW-0539">Nucleus</keyword>
<dbReference type="RefSeq" id="XP_070915945.1">
    <property type="nucleotide sequence ID" value="XM_071059844.1"/>
</dbReference>
<feature type="compositionally biased region" description="Low complexity" evidence="5">
    <location>
        <begin position="106"/>
        <end position="116"/>
    </location>
</feature>
<evidence type="ECO:0000256" key="4">
    <source>
        <dbReference type="ARBA" id="ARBA00023242"/>
    </source>
</evidence>
<proteinExistence type="predicted"/>
<dbReference type="PANTHER" id="PTHR15272:SF0">
    <property type="entry name" value="CHROMATIN ASSEMBLY FACTOR 1 SUBUNIT A"/>
    <property type="match status" value="1"/>
</dbReference>
<dbReference type="GeneID" id="98175167"/>
<evidence type="ECO:0000256" key="5">
    <source>
        <dbReference type="SAM" id="MobiDB-lite"/>
    </source>
</evidence>
<keyword evidence="8" id="KW-1185">Reference proteome</keyword>
<comment type="subcellular location">
    <subcellularLocation>
        <location evidence="1">Nucleus</location>
    </subcellularLocation>
</comment>
<comment type="caution">
    <text evidence="7">The sequence shown here is derived from an EMBL/GenBank/DDBJ whole genome shotgun (WGS) entry which is preliminary data.</text>
</comment>
<feature type="compositionally biased region" description="Basic and acidic residues" evidence="5">
    <location>
        <begin position="10"/>
        <end position="30"/>
    </location>
</feature>
<name>A0ABQ0G8X4_9PEZI</name>
<evidence type="ECO:0000256" key="2">
    <source>
        <dbReference type="ARBA" id="ARBA00022763"/>
    </source>
</evidence>
<evidence type="ECO:0000256" key="1">
    <source>
        <dbReference type="ARBA" id="ARBA00004123"/>
    </source>
</evidence>
<feature type="region of interest" description="Disordered" evidence="5">
    <location>
        <begin position="1"/>
        <end position="229"/>
    </location>
</feature>
<protein>
    <submittedName>
        <fullName evidence="7">Chromatin assembly factor 1 subunit A-domain-containing protein</fullName>
    </submittedName>
</protein>
<evidence type="ECO:0000256" key="3">
    <source>
        <dbReference type="ARBA" id="ARBA00023204"/>
    </source>
</evidence>
<reference evidence="7 8" key="1">
    <citation type="submission" date="2024-09" db="EMBL/GenBank/DDBJ databases">
        <title>Itraconazole resistance in Madurella fahalii resulting from another homologue of gene encoding cytochrome P450 14-alpha sterol demethylase (CYP51).</title>
        <authorList>
            <person name="Yoshioka I."/>
            <person name="Fahal A.H."/>
            <person name="Kaneko S."/>
            <person name="Yaguchi T."/>
        </authorList>
    </citation>
    <scope>NUCLEOTIDE SEQUENCE [LARGE SCALE GENOMIC DNA]</scope>
    <source>
        <strain evidence="7 8">IFM 68171</strain>
    </source>
</reference>
<dbReference type="EMBL" id="BAAFSV010000002">
    <property type="protein sequence ID" value="GAB1314214.1"/>
    <property type="molecule type" value="Genomic_DNA"/>
</dbReference>
<dbReference type="Pfam" id="PF12253">
    <property type="entry name" value="CAF1A_dimeriz"/>
    <property type="match status" value="1"/>
</dbReference>
<feature type="domain" description="Chromatin assembly factor 1 subunit A dimerization" evidence="6">
    <location>
        <begin position="348"/>
        <end position="422"/>
    </location>
</feature>
<sequence>MPLLTMSANVEERDPTSRKRSHEDFSKQEESDSVNFHSLSDKENDIPFASAKAPASSPASSPAKSSPGLTESGSSPLDRNSLSPNPTPGRVANVPPATTSPLPKSAAMAKDAAQTATGEPLKKKRLTPEERKAKVEADEARKKEREAEREKKRREKEEAEKQKAEQKAAKAADKERKKREKEEEEAKKARSQMKLTSMFKTAPVTPKKETPSLKTLNGDEATAAGASTDAAPKETSLYEQMFKPFFVKEHVRLAKNLFEMDEETRAAKTKILDEYVEGKRGEAPLRFSPLDTLQIPYSGRRGRVYPSVRKIMAEFHGVTSNTPIDLTTESQNAQILHTREALRLVPVKSIKFREDVRPPYIGTISGLPPGVTSLRKLARKPTSRDLLPLNYDYDSEAEWQEEDGEDVDDLDDEEDEADNDEDMADFLDDSEDVGPARMVFSGGMEPESSGLCWESRNRFNTQPKMFKYRMEYILESLEHHHSIDPFSTAYWEAPKPKTAAESEKSSASTSAAAGHGPTSSKSIQDARGNKTAPSTTPSDAFQALNPGSGGGGGVKKSQQPLPPDLQEALKNIVRRMPNLSKIGVIEFFAADHPKCSRAQIKSSFDNLFEKAGKGFKVKGE</sequence>
<feature type="compositionally biased region" description="Basic and acidic residues" evidence="5">
    <location>
        <begin position="126"/>
        <end position="188"/>
    </location>
</feature>
<gene>
    <name evidence="7" type="ORF">MFIFM68171_04424</name>
</gene>
<dbReference type="PANTHER" id="PTHR15272">
    <property type="entry name" value="CHROMATIN ASSEMBLY FACTOR 1 SUBUNIT A CAF-1 SUBUNIT A"/>
    <property type="match status" value="1"/>
</dbReference>
<keyword evidence="3" id="KW-0234">DNA repair</keyword>
<feature type="compositionally biased region" description="Low complexity" evidence="5">
    <location>
        <begin position="218"/>
        <end position="229"/>
    </location>
</feature>
<feature type="compositionally biased region" description="Low complexity" evidence="5">
    <location>
        <begin position="49"/>
        <end position="67"/>
    </location>
</feature>
<feature type="region of interest" description="Disordered" evidence="5">
    <location>
        <begin position="391"/>
        <end position="435"/>
    </location>
</feature>
<evidence type="ECO:0000313" key="7">
    <source>
        <dbReference type="EMBL" id="GAB1314214.1"/>
    </source>
</evidence>
<dbReference type="Proteomes" id="UP001628179">
    <property type="component" value="Unassembled WGS sequence"/>
</dbReference>
<feature type="compositionally biased region" description="Polar residues" evidence="5">
    <location>
        <begin position="68"/>
        <end position="84"/>
    </location>
</feature>
<dbReference type="InterPro" id="IPR022043">
    <property type="entry name" value="CAF1A_DD"/>
</dbReference>
<accession>A0ABQ0G8X4</accession>
<organism evidence="7 8">
    <name type="scientific">Madurella fahalii</name>
    <dbReference type="NCBI Taxonomy" id="1157608"/>
    <lineage>
        <taxon>Eukaryota</taxon>
        <taxon>Fungi</taxon>
        <taxon>Dikarya</taxon>
        <taxon>Ascomycota</taxon>
        <taxon>Pezizomycotina</taxon>
        <taxon>Sordariomycetes</taxon>
        <taxon>Sordariomycetidae</taxon>
        <taxon>Sordariales</taxon>
        <taxon>Sordariales incertae sedis</taxon>
        <taxon>Madurella</taxon>
    </lineage>
</organism>
<keyword evidence="2" id="KW-0227">DNA damage</keyword>
<feature type="region of interest" description="Disordered" evidence="5">
    <location>
        <begin position="497"/>
        <end position="562"/>
    </location>
</feature>